<evidence type="ECO:0000313" key="1">
    <source>
        <dbReference type="EMBL" id="MBA4659525.1"/>
    </source>
</evidence>
<organism evidence="1">
    <name type="scientific">Opuntia streptacantha</name>
    <name type="common">Prickly pear cactus</name>
    <name type="synonym">Opuntia cardona</name>
    <dbReference type="NCBI Taxonomy" id="393608"/>
    <lineage>
        <taxon>Eukaryota</taxon>
        <taxon>Viridiplantae</taxon>
        <taxon>Streptophyta</taxon>
        <taxon>Embryophyta</taxon>
        <taxon>Tracheophyta</taxon>
        <taxon>Spermatophyta</taxon>
        <taxon>Magnoliopsida</taxon>
        <taxon>eudicotyledons</taxon>
        <taxon>Gunneridae</taxon>
        <taxon>Pentapetalae</taxon>
        <taxon>Caryophyllales</taxon>
        <taxon>Cactineae</taxon>
        <taxon>Cactaceae</taxon>
        <taxon>Opuntioideae</taxon>
        <taxon>Opuntia</taxon>
    </lineage>
</organism>
<dbReference type="EMBL" id="GISG01204240">
    <property type="protein sequence ID" value="MBA4659525.1"/>
    <property type="molecule type" value="Transcribed_RNA"/>
</dbReference>
<reference evidence="1" key="2">
    <citation type="submission" date="2020-07" db="EMBL/GenBank/DDBJ databases">
        <authorList>
            <person name="Vera ALvarez R."/>
            <person name="Arias-Moreno D.M."/>
            <person name="Jimenez-Jacinto V."/>
            <person name="Jimenez-Bremont J.F."/>
            <person name="Swaminathan K."/>
            <person name="Moose S.P."/>
            <person name="Guerrero-Gonzalez M.L."/>
            <person name="Marino-Ramirez L."/>
            <person name="Landsman D."/>
            <person name="Rodriguez-Kessler M."/>
            <person name="Delgado-Sanchez P."/>
        </authorList>
    </citation>
    <scope>NUCLEOTIDE SEQUENCE</scope>
    <source>
        <tissue evidence="1">Cladode</tissue>
    </source>
</reference>
<dbReference type="AlphaFoldDB" id="A0A7C9EAC8"/>
<proteinExistence type="predicted"/>
<sequence length="175" mass="19849">MSEPGNKSVGSLLQLVVVRHHHLHLPPPSYAAIFSLPTASFKRLPLLQLHLTPPRFFLPTTAVAGGPGPALLQLGTTPLVLCLHYRLPRGIQRVFLPNLLFFVNSVNNNILLVILLATPHYSSWCFFRRRHRFPVLCIAKYLPKPSFGYLKRRRFFILSIVDYLAPPHVISFPAR</sequence>
<reference evidence="1" key="1">
    <citation type="journal article" date="2013" name="J. Plant Res.">
        <title>Effect of fungi and light on seed germination of three Opuntia species from semiarid lands of central Mexico.</title>
        <authorList>
            <person name="Delgado-Sanchez P."/>
            <person name="Jimenez-Bremont J.F."/>
            <person name="Guerrero-Gonzalez Mde L."/>
            <person name="Flores J."/>
        </authorList>
    </citation>
    <scope>NUCLEOTIDE SEQUENCE</scope>
    <source>
        <tissue evidence="1">Cladode</tissue>
    </source>
</reference>
<accession>A0A7C9EAC8</accession>
<name>A0A7C9EAC8_OPUST</name>
<protein>
    <submittedName>
        <fullName evidence="1">Uncharacterized protein</fullName>
    </submittedName>
</protein>